<feature type="domain" description="Integrase catalytic" evidence="1">
    <location>
        <begin position="74"/>
        <end position="233"/>
    </location>
</feature>
<dbReference type="InterPro" id="IPR001584">
    <property type="entry name" value="Integrase_cat-core"/>
</dbReference>
<keyword evidence="2" id="KW-1185">Reference proteome</keyword>
<evidence type="ECO:0000259" key="1">
    <source>
        <dbReference type="PROSITE" id="PS50994"/>
    </source>
</evidence>
<reference evidence="2" key="1">
    <citation type="journal article" date="2014" name="Nat. Genet.">
        <title>The genome of the stress-tolerant wild tomato species Solanum pennellii.</title>
        <authorList>
            <person name="Bolger A."/>
            <person name="Scossa F."/>
            <person name="Bolger M.E."/>
            <person name="Lanz C."/>
            <person name="Maumus F."/>
            <person name="Tohge T."/>
            <person name="Quesneville H."/>
            <person name="Alseekh S."/>
            <person name="Sorensen I."/>
            <person name="Lichtenstein G."/>
            <person name="Fich E.A."/>
            <person name="Conte M."/>
            <person name="Keller H."/>
            <person name="Schneeberger K."/>
            <person name="Schwacke R."/>
            <person name="Ofner I."/>
            <person name="Vrebalov J."/>
            <person name="Xu Y."/>
            <person name="Osorio S."/>
            <person name="Aflitos S.A."/>
            <person name="Schijlen E."/>
            <person name="Jimenez-Gomez J.M."/>
            <person name="Ryngajllo M."/>
            <person name="Kimura S."/>
            <person name="Kumar R."/>
            <person name="Koenig D."/>
            <person name="Headland L.R."/>
            <person name="Maloof J.N."/>
            <person name="Sinha N."/>
            <person name="van Ham R.C."/>
            <person name="Lankhorst R.K."/>
            <person name="Mao L."/>
            <person name="Vogel A."/>
            <person name="Arsova B."/>
            <person name="Panstruga R."/>
            <person name="Fei Z."/>
            <person name="Rose J.K."/>
            <person name="Zamir D."/>
            <person name="Carrari F."/>
            <person name="Giovannoni J.J."/>
            <person name="Weigel D."/>
            <person name="Usadel B."/>
            <person name="Fernie A.R."/>
        </authorList>
    </citation>
    <scope>NUCLEOTIDE SEQUENCE [LARGE SCALE GENOMIC DNA]</scope>
    <source>
        <strain evidence="2">cv. LA0716</strain>
    </source>
</reference>
<gene>
    <name evidence="3" type="primary">LOC107025122</name>
</gene>
<dbReference type="Gene3D" id="3.30.420.10">
    <property type="entry name" value="Ribonuclease H-like superfamily/Ribonuclease H"/>
    <property type="match status" value="1"/>
</dbReference>
<proteinExistence type="predicted"/>
<evidence type="ECO:0000313" key="3">
    <source>
        <dbReference type="RefSeq" id="XP_015081458.1"/>
    </source>
</evidence>
<dbReference type="SUPFAM" id="SSF53098">
    <property type="entry name" value="Ribonuclease H-like"/>
    <property type="match status" value="1"/>
</dbReference>
<dbReference type="PANTHER" id="PTHR48475">
    <property type="entry name" value="RIBONUCLEASE H"/>
    <property type="match status" value="1"/>
</dbReference>
<dbReference type="GeneID" id="107025122"/>
<dbReference type="RefSeq" id="XP_015081458.1">
    <property type="nucleotide sequence ID" value="XM_015225972.1"/>
</dbReference>
<reference evidence="3" key="2">
    <citation type="submission" date="2025-08" db="UniProtKB">
        <authorList>
            <consortium name="RefSeq"/>
        </authorList>
    </citation>
    <scope>IDENTIFICATION</scope>
</reference>
<dbReference type="InterPro" id="IPR036397">
    <property type="entry name" value="RNaseH_sf"/>
</dbReference>
<organism evidence="2 3">
    <name type="scientific">Solanum pennellii</name>
    <name type="common">Tomato</name>
    <name type="synonym">Lycopersicon pennellii</name>
    <dbReference type="NCBI Taxonomy" id="28526"/>
    <lineage>
        <taxon>Eukaryota</taxon>
        <taxon>Viridiplantae</taxon>
        <taxon>Streptophyta</taxon>
        <taxon>Embryophyta</taxon>
        <taxon>Tracheophyta</taxon>
        <taxon>Spermatophyta</taxon>
        <taxon>Magnoliopsida</taxon>
        <taxon>eudicotyledons</taxon>
        <taxon>Gunneridae</taxon>
        <taxon>Pentapetalae</taxon>
        <taxon>asterids</taxon>
        <taxon>lamiids</taxon>
        <taxon>Solanales</taxon>
        <taxon>Solanaceae</taxon>
        <taxon>Solanoideae</taxon>
        <taxon>Solaneae</taxon>
        <taxon>Solanum</taxon>
        <taxon>Solanum subgen. Lycopersicon</taxon>
    </lineage>
</organism>
<dbReference type="PANTHER" id="PTHR48475:SF1">
    <property type="entry name" value="RNASE H TYPE-1 DOMAIN-CONTAINING PROTEIN"/>
    <property type="match status" value="1"/>
</dbReference>
<name>A0ABM1H7F0_SOLPN</name>
<sequence length="267" mass="30813">MRRSRRGSQAGRRDTCRHMWPSHERFYIGKEDFEIRILLSNYGDRLHSLRPEMSSMSDSRRYDSSTPQRTPCHYSPWPFAAWGMDVIGPIEPTTSTGHKFIVVAIDYFTKWIEATTHKSVTKKVVDDLVKNSFICRFEIPESIINDNDTNLNSDLMRSMCEKFKISNQNSTAYGPQMNGAVEAANENIKRILRKMIDNYKHWQEKLPFALLGYHTTIRTSTGTTPYFLVYGTEDVIPTEVEIPSLRIIQKAKLSDADWIHGQAVNLD</sequence>
<dbReference type="Proteomes" id="UP000694930">
    <property type="component" value="Chromosome 7"/>
</dbReference>
<dbReference type="PROSITE" id="PS50994">
    <property type="entry name" value="INTEGRASE"/>
    <property type="match status" value="1"/>
</dbReference>
<evidence type="ECO:0000313" key="2">
    <source>
        <dbReference type="Proteomes" id="UP000694930"/>
    </source>
</evidence>
<dbReference type="InterPro" id="IPR012337">
    <property type="entry name" value="RNaseH-like_sf"/>
</dbReference>
<accession>A0ABM1H7F0</accession>
<dbReference type="Pfam" id="PF00665">
    <property type="entry name" value="rve"/>
    <property type="match status" value="1"/>
</dbReference>
<protein>
    <submittedName>
        <fullName evidence="3">Uncharacterized protein K02A2.6-like</fullName>
    </submittedName>
</protein>